<keyword evidence="2" id="KW-0812">Transmembrane</keyword>
<sequence length="186" mass="20544">MGLRFDKSIDQEIEAFFASKNLDTVAQSPYIGFIRAVELLEKEGDGPAPANGNDAGSPGPAGSERLSSSGSSVNQPEPLTQDLLADAVTCESPNYLSNAESTNSLGPVTDLASPLDPFSIHPIMDLLMGNYYLSFTNESLSMAFFYYFEFFFYIWVRAAFPRYRYDQLMGLSDDPKLKDYKKARAA</sequence>
<feature type="region of interest" description="Disordered" evidence="1">
    <location>
        <begin position="44"/>
        <end position="76"/>
    </location>
</feature>
<keyword evidence="4" id="KW-1185">Reference proteome</keyword>
<dbReference type="HOGENOM" id="CLU_1456693_0_0_1"/>
<dbReference type="Proteomes" id="UP000026962">
    <property type="component" value="Chromosome 12"/>
</dbReference>
<evidence type="ECO:0000256" key="1">
    <source>
        <dbReference type="SAM" id="MobiDB-lite"/>
    </source>
</evidence>
<protein>
    <submittedName>
        <fullName evidence="3">Uncharacterized protein</fullName>
    </submittedName>
</protein>
<organism evidence="3">
    <name type="scientific">Oryza punctata</name>
    <name type="common">Red rice</name>
    <dbReference type="NCBI Taxonomy" id="4537"/>
    <lineage>
        <taxon>Eukaryota</taxon>
        <taxon>Viridiplantae</taxon>
        <taxon>Streptophyta</taxon>
        <taxon>Embryophyta</taxon>
        <taxon>Tracheophyta</taxon>
        <taxon>Spermatophyta</taxon>
        <taxon>Magnoliopsida</taxon>
        <taxon>Liliopsida</taxon>
        <taxon>Poales</taxon>
        <taxon>Poaceae</taxon>
        <taxon>BOP clade</taxon>
        <taxon>Oryzoideae</taxon>
        <taxon>Oryzeae</taxon>
        <taxon>Oryzinae</taxon>
        <taxon>Oryza</taxon>
    </lineage>
</organism>
<evidence type="ECO:0000313" key="4">
    <source>
        <dbReference type="Proteomes" id="UP000026962"/>
    </source>
</evidence>
<dbReference type="EnsemblPlants" id="OPUNC12G12630.1">
    <property type="protein sequence ID" value="OPUNC12G12630.1"/>
    <property type="gene ID" value="OPUNC12G12630"/>
</dbReference>
<keyword evidence="2" id="KW-1133">Transmembrane helix</keyword>
<reference evidence="3" key="2">
    <citation type="submission" date="2018-05" db="EMBL/GenBank/DDBJ databases">
        <title>OpunRS2 (Oryza punctata Reference Sequence Version 2).</title>
        <authorList>
            <person name="Zhang J."/>
            <person name="Kudrna D."/>
            <person name="Lee S."/>
            <person name="Talag J."/>
            <person name="Welchert J."/>
            <person name="Wing R.A."/>
        </authorList>
    </citation>
    <scope>NUCLEOTIDE SEQUENCE [LARGE SCALE GENOMIC DNA]</scope>
</reference>
<reference evidence="3" key="1">
    <citation type="submission" date="2015-04" db="UniProtKB">
        <authorList>
            <consortium name="EnsemblPlants"/>
        </authorList>
    </citation>
    <scope>IDENTIFICATION</scope>
</reference>
<proteinExistence type="predicted"/>
<name>A0A0E0MN13_ORYPU</name>
<evidence type="ECO:0000256" key="2">
    <source>
        <dbReference type="SAM" id="Phobius"/>
    </source>
</evidence>
<evidence type="ECO:0000313" key="3">
    <source>
        <dbReference type="EnsemblPlants" id="OPUNC12G12630.1"/>
    </source>
</evidence>
<dbReference type="AlphaFoldDB" id="A0A0E0MN13"/>
<dbReference type="Gramene" id="OPUNC12G12630.1">
    <property type="protein sequence ID" value="OPUNC12G12630.1"/>
    <property type="gene ID" value="OPUNC12G12630"/>
</dbReference>
<dbReference type="eggNOG" id="ENOG502R7GJ">
    <property type="taxonomic scope" value="Eukaryota"/>
</dbReference>
<accession>A0A0E0MN13</accession>
<keyword evidence="2" id="KW-0472">Membrane</keyword>
<feature type="transmembrane region" description="Helical" evidence="2">
    <location>
        <begin position="140"/>
        <end position="160"/>
    </location>
</feature>
<dbReference type="STRING" id="4537.A0A0E0MN13"/>